<feature type="compositionally biased region" description="Basic and acidic residues" evidence="1">
    <location>
        <begin position="21"/>
        <end position="31"/>
    </location>
</feature>
<dbReference type="AlphaFoldDB" id="A0A8I2YLR2"/>
<accession>A0A8I2YLR2</accession>
<comment type="caution">
    <text evidence="2">The sequence shown here is derived from an EMBL/GenBank/DDBJ whole genome shotgun (WGS) entry which is preliminary data.</text>
</comment>
<dbReference type="Proteomes" id="UP000683000">
    <property type="component" value="Unassembled WGS sequence"/>
</dbReference>
<evidence type="ECO:0000313" key="3">
    <source>
        <dbReference type="Proteomes" id="UP000683000"/>
    </source>
</evidence>
<reference evidence="2" key="1">
    <citation type="submission" date="2021-03" db="EMBL/GenBank/DDBJ databases">
        <title>Evolutionary innovations through gain and loss of genes in the ectomycorrhizal Boletales.</title>
        <authorList>
            <person name="Wu G."/>
            <person name="Miyauchi S."/>
            <person name="Morin E."/>
            <person name="Yang Z.-L."/>
            <person name="Xu J."/>
            <person name="Martin F.M."/>
        </authorList>
    </citation>
    <scope>NUCLEOTIDE SEQUENCE</scope>
    <source>
        <strain evidence="2">BR01</strain>
    </source>
</reference>
<gene>
    <name evidence="2" type="ORF">JVT61DRAFT_4724</name>
</gene>
<proteinExistence type="predicted"/>
<organism evidence="2 3">
    <name type="scientific">Boletus reticuloceps</name>
    <dbReference type="NCBI Taxonomy" id="495285"/>
    <lineage>
        <taxon>Eukaryota</taxon>
        <taxon>Fungi</taxon>
        <taxon>Dikarya</taxon>
        <taxon>Basidiomycota</taxon>
        <taxon>Agaricomycotina</taxon>
        <taxon>Agaricomycetes</taxon>
        <taxon>Agaricomycetidae</taxon>
        <taxon>Boletales</taxon>
        <taxon>Boletineae</taxon>
        <taxon>Boletaceae</taxon>
        <taxon>Boletoideae</taxon>
        <taxon>Boletus</taxon>
    </lineage>
</organism>
<evidence type="ECO:0000313" key="2">
    <source>
        <dbReference type="EMBL" id="KAG6374082.1"/>
    </source>
</evidence>
<name>A0A8I2YLR2_9AGAM</name>
<protein>
    <submittedName>
        <fullName evidence="2">Uncharacterized protein</fullName>
    </submittedName>
</protein>
<dbReference type="EMBL" id="JAGFBS010000019">
    <property type="protein sequence ID" value="KAG6374082.1"/>
    <property type="molecule type" value="Genomic_DNA"/>
</dbReference>
<evidence type="ECO:0000256" key="1">
    <source>
        <dbReference type="SAM" id="MobiDB-lite"/>
    </source>
</evidence>
<feature type="region of interest" description="Disordered" evidence="1">
    <location>
        <begin position="1"/>
        <end position="50"/>
    </location>
</feature>
<sequence length="147" mass="16668">MLAEPRAEVNVNPFASPINRPNDDIGHESSTTRHPRHRRPFARTAEGTRDPLFHRRGTKRKALKELEYLILGSNSAEGSPRSPVCPTNQPTTLVYALRPHVIEDSLKCVDQGRPTSTRCKPAWTILRTRRRRMTSPRARILGIQRSG</sequence>
<keyword evidence="3" id="KW-1185">Reference proteome</keyword>